<accession>A0A511CV45</accession>
<dbReference type="STRING" id="1123024.GCA_000423625_00530"/>
<evidence type="ECO:0000313" key="1">
    <source>
        <dbReference type="EMBL" id="GEL16440.1"/>
    </source>
</evidence>
<proteinExistence type="predicted"/>
<comment type="caution">
    <text evidence="1">The sequence shown here is derived from an EMBL/GenBank/DDBJ whole genome shotgun (WGS) entry which is preliminary data.</text>
</comment>
<evidence type="ECO:0000313" key="2">
    <source>
        <dbReference type="Proteomes" id="UP000321328"/>
    </source>
</evidence>
<dbReference type="CDD" id="cd07812">
    <property type="entry name" value="SRPBCC"/>
    <property type="match status" value="1"/>
</dbReference>
<dbReference type="EMBL" id="BJVI01000002">
    <property type="protein sequence ID" value="GEL16440.1"/>
    <property type="molecule type" value="Genomic_DNA"/>
</dbReference>
<dbReference type="SUPFAM" id="SSF55961">
    <property type="entry name" value="Bet v1-like"/>
    <property type="match status" value="1"/>
</dbReference>
<dbReference type="Proteomes" id="UP000321328">
    <property type="component" value="Unassembled WGS sequence"/>
</dbReference>
<name>A0A511CV45_9PSEU</name>
<protein>
    <recommendedName>
        <fullName evidence="3">Polyketide cyclase</fullName>
    </recommendedName>
</protein>
<keyword evidence="2" id="KW-1185">Reference proteome</keyword>
<gene>
    <name evidence="1" type="ORF">PA7_02770</name>
</gene>
<reference evidence="1 2" key="1">
    <citation type="submission" date="2019-07" db="EMBL/GenBank/DDBJ databases">
        <title>Whole genome shotgun sequence of Pseudonocardia asaccharolytica NBRC 16224.</title>
        <authorList>
            <person name="Hosoyama A."/>
            <person name="Uohara A."/>
            <person name="Ohji S."/>
            <person name="Ichikawa N."/>
        </authorList>
    </citation>
    <scope>NUCLEOTIDE SEQUENCE [LARGE SCALE GENOMIC DNA]</scope>
    <source>
        <strain evidence="1 2">NBRC 16224</strain>
    </source>
</reference>
<dbReference type="Gene3D" id="3.30.530.20">
    <property type="match status" value="1"/>
</dbReference>
<organism evidence="1 2">
    <name type="scientific">Pseudonocardia asaccharolytica DSM 44247 = NBRC 16224</name>
    <dbReference type="NCBI Taxonomy" id="1123024"/>
    <lineage>
        <taxon>Bacteria</taxon>
        <taxon>Bacillati</taxon>
        <taxon>Actinomycetota</taxon>
        <taxon>Actinomycetes</taxon>
        <taxon>Pseudonocardiales</taxon>
        <taxon>Pseudonocardiaceae</taxon>
        <taxon>Pseudonocardia</taxon>
    </lineage>
</organism>
<dbReference type="InterPro" id="IPR023393">
    <property type="entry name" value="START-like_dom_sf"/>
</dbReference>
<dbReference type="AlphaFoldDB" id="A0A511CV45"/>
<evidence type="ECO:0008006" key="3">
    <source>
        <dbReference type="Google" id="ProtNLM"/>
    </source>
</evidence>
<sequence>MANVRGRAGYPGRVAVLNVLIDRDPQQVWDVLSDGSAYADWVVGTRHIEDVDPHWPELGSQIRYALGFGRWTIEDVTTVRLVEPGRRLELEAYAGRLGSARISIALLPWGEERTLVIVDEHPLTGPGALWHTLLVDVLLRFRNQRMVRSLARLVHERHPA</sequence>